<feature type="compositionally biased region" description="Basic and acidic residues" evidence="1">
    <location>
        <begin position="28"/>
        <end position="47"/>
    </location>
</feature>
<protein>
    <submittedName>
        <fullName evidence="2">Uncharacterized protein</fullName>
    </submittedName>
</protein>
<evidence type="ECO:0000313" key="2">
    <source>
        <dbReference type="EMBL" id="CAA9575295.1"/>
    </source>
</evidence>
<feature type="non-terminal residue" evidence="2">
    <location>
        <position position="1"/>
    </location>
</feature>
<dbReference type="EMBL" id="CADCWG010000299">
    <property type="protein sequence ID" value="CAA9575295.1"/>
    <property type="molecule type" value="Genomic_DNA"/>
</dbReference>
<sequence length="76" mass="8377">GGRVPWRRGGTGVDRDRYGQGDPWGGADWRHRREGVDRRHRRGEGDPRHRRCGRRGDRGNGSGPPGGAGGRQGRPV</sequence>
<feature type="non-terminal residue" evidence="2">
    <location>
        <position position="76"/>
    </location>
</feature>
<dbReference type="AlphaFoldDB" id="A0A6J4VJA4"/>
<feature type="compositionally biased region" description="Gly residues" evidence="1">
    <location>
        <begin position="59"/>
        <end position="76"/>
    </location>
</feature>
<evidence type="ECO:0000256" key="1">
    <source>
        <dbReference type="SAM" id="MobiDB-lite"/>
    </source>
</evidence>
<feature type="region of interest" description="Disordered" evidence="1">
    <location>
        <begin position="1"/>
        <end position="76"/>
    </location>
</feature>
<name>A0A6J4VJA4_9BACT</name>
<organism evidence="2">
    <name type="scientific">uncultured Thermomicrobiales bacterium</name>
    <dbReference type="NCBI Taxonomy" id="1645740"/>
    <lineage>
        <taxon>Bacteria</taxon>
        <taxon>Pseudomonadati</taxon>
        <taxon>Thermomicrobiota</taxon>
        <taxon>Thermomicrobia</taxon>
        <taxon>Thermomicrobiales</taxon>
        <taxon>environmental samples</taxon>
    </lineage>
</organism>
<gene>
    <name evidence="2" type="ORF">AVDCRST_MAG49-4098</name>
</gene>
<accession>A0A6J4VJA4</accession>
<proteinExistence type="predicted"/>
<reference evidence="2" key="1">
    <citation type="submission" date="2020-02" db="EMBL/GenBank/DDBJ databases">
        <authorList>
            <person name="Meier V. D."/>
        </authorList>
    </citation>
    <scope>NUCLEOTIDE SEQUENCE</scope>
    <source>
        <strain evidence="2">AVDCRST_MAG49</strain>
    </source>
</reference>